<name>A0A5M9H908_9SPHI</name>
<reference evidence="1 2" key="1">
    <citation type="submission" date="2019-09" db="EMBL/GenBank/DDBJ databases">
        <title>Pararcticibacter amylolyticus gen. nov., sp. nov., isolated from a rottenly hemp rope, and reclassification of Pedobacter tournemirensis as Pararcticibacter tournemirensis comb. nov.</title>
        <authorList>
            <person name="Cai Y."/>
        </authorList>
    </citation>
    <scope>NUCLEOTIDE SEQUENCE [LARGE SCALE GENOMIC DNA]</scope>
    <source>
        <strain evidence="1 2">TF5-37.2-LB10</strain>
    </source>
</reference>
<accession>A0A5M9H908</accession>
<dbReference type="OrthoDB" id="5431540at2"/>
<gene>
    <name evidence="1" type="ORF">F1649_09505</name>
</gene>
<keyword evidence="2" id="KW-1185">Reference proteome</keyword>
<dbReference type="AlphaFoldDB" id="A0A5M9H908"/>
<dbReference type="Proteomes" id="UP000322918">
    <property type="component" value="Unassembled WGS sequence"/>
</dbReference>
<evidence type="ECO:0000313" key="2">
    <source>
        <dbReference type="Proteomes" id="UP000322918"/>
    </source>
</evidence>
<organism evidence="1 2">
    <name type="scientific">Arcticibacter tournemirensis</name>
    <dbReference type="NCBI Taxonomy" id="699437"/>
    <lineage>
        <taxon>Bacteria</taxon>
        <taxon>Pseudomonadati</taxon>
        <taxon>Bacteroidota</taxon>
        <taxon>Sphingobacteriia</taxon>
        <taxon>Sphingobacteriales</taxon>
        <taxon>Sphingobacteriaceae</taxon>
        <taxon>Arcticibacter</taxon>
    </lineage>
</organism>
<sequence>MKLRRTYKTYKIQLLFIVTGLILINSFQTSAQIVLENSPIVLKPTGYYIATIADERTSKGAVASLVIKNAADQTIVKTTDLHGGAIAAVNNYLSKNLQKDRSLRAVTIGLNELKVSEATLPDGSIEGRIKLHLSFGLTKEYGVAPLTSPKFALRYTRPVGNTTSVESHIRNILRTALVSFDNWMKANVKSDWRLARDVRFNFSDYREQPEGDTIYYSPERKLTWGDFQSQNIHSNKYQALVIPGLGYIQDAKLKNETIYVDVAMKAYLPKSACWASSAGRNQYALNHEQRHFDIVKIIAEQFKQKVLTEKLTPDTYEAFLNMQYLDSLRDMHAMQKAYDIETSHGMNAAAQAKWNDRIDSDLKKRDNHTATSAL</sequence>
<dbReference type="EMBL" id="VWNE01000012">
    <property type="protein sequence ID" value="KAA8483413.1"/>
    <property type="molecule type" value="Genomic_DNA"/>
</dbReference>
<proteinExistence type="predicted"/>
<comment type="caution">
    <text evidence="1">The sequence shown here is derived from an EMBL/GenBank/DDBJ whole genome shotgun (WGS) entry which is preliminary data.</text>
</comment>
<evidence type="ECO:0000313" key="1">
    <source>
        <dbReference type="EMBL" id="KAA8483413.1"/>
    </source>
</evidence>
<protein>
    <recommendedName>
        <fullName evidence="3">DUF922 domain-containing protein</fullName>
    </recommendedName>
</protein>
<evidence type="ECO:0008006" key="3">
    <source>
        <dbReference type="Google" id="ProtNLM"/>
    </source>
</evidence>
<dbReference type="RefSeq" id="WP_141815187.1">
    <property type="nucleotide sequence ID" value="NZ_VFPL01000001.1"/>
</dbReference>